<evidence type="ECO:0000313" key="1">
    <source>
        <dbReference type="EMBL" id="AFZ65764.1"/>
    </source>
</evidence>
<dbReference type="HOGENOM" id="CLU_2315638_0_0_0"/>
<proteinExistence type="predicted"/>
<dbReference type="PATRIC" id="fig|937777.3.peg.170"/>
<reference evidence="2" key="1">
    <citation type="submission" date="2012-03" db="EMBL/GenBank/DDBJ databases">
        <title>Complete sequence of chromosome of Deinococcus peraridilitoris DSM 19664.</title>
        <authorList>
            <person name="Lucas S."/>
            <person name="Copeland A."/>
            <person name="Lapidus A."/>
            <person name="Glavina del Rio T."/>
            <person name="Dalin E."/>
            <person name="Tice H."/>
            <person name="Bruce D."/>
            <person name="Goodwin L."/>
            <person name="Pitluck S."/>
            <person name="Peters L."/>
            <person name="Mikhailova N."/>
            <person name="Lu M."/>
            <person name="Kyrpides N."/>
            <person name="Mavromatis K."/>
            <person name="Ivanova N."/>
            <person name="Brettin T."/>
            <person name="Detter J.C."/>
            <person name="Han C."/>
            <person name="Larimer F."/>
            <person name="Land M."/>
            <person name="Hauser L."/>
            <person name="Markowitz V."/>
            <person name="Cheng J.-F."/>
            <person name="Hugenholtz P."/>
            <person name="Woyke T."/>
            <person name="Wu D."/>
            <person name="Pukall R."/>
            <person name="Steenblock K."/>
            <person name="Brambilla E."/>
            <person name="Klenk H.-P."/>
            <person name="Eisen J.A."/>
        </authorList>
    </citation>
    <scope>NUCLEOTIDE SEQUENCE [LARGE SCALE GENOMIC DNA]</scope>
    <source>
        <strain evidence="2">DSM 19664 / LMG 22246 / CIP 109416 / KR-200</strain>
    </source>
</reference>
<sequence>MVNVEIRNEQDGQPFQAGSAASVRFLAEVRAWAERNEFNQIVFWRDGEKLWVQLDDERLNYWMPEHLLERGQKEDVEMQLDYARGAHHRSAAGYQKFDK</sequence>
<evidence type="ECO:0000313" key="2">
    <source>
        <dbReference type="Proteomes" id="UP000010467"/>
    </source>
</evidence>
<dbReference type="AlphaFoldDB" id="K9ZX45"/>
<gene>
    <name evidence="1" type="ordered locus">Deipe_0160</name>
</gene>
<protein>
    <submittedName>
        <fullName evidence="1">Uncharacterized protein</fullName>
    </submittedName>
</protein>
<dbReference type="KEGG" id="dpd:Deipe_0160"/>
<organism evidence="1 2">
    <name type="scientific">Deinococcus peraridilitoris (strain DSM 19664 / LMG 22246 / CIP 109416 / KR-200)</name>
    <dbReference type="NCBI Taxonomy" id="937777"/>
    <lineage>
        <taxon>Bacteria</taxon>
        <taxon>Thermotogati</taxon>
        <taxon>Deinococcota</taxon>
        <taxon>Deinococci</taxon>
        <taxon>Deinococcales</taxon>
        <taxon>Deinococcaceae</taxon>
        <taxon>Deinococcus</taxon>
    </lineage>
</organism>
<dbReference type="OrthoDB" id="72488at2"/>
<keyword evidence="2" id="KW-1185">Reference proteome</keyword>
<dbReference type="STRING" id="937777.Deipe_0160"/>
<dbReference type="EMBL" id="CP003382">
    <property type="protein sequence ID" value="AFZ65764.1"/>
    <property type="molecule type" value="Genomic_DNA"/>
</dbReference>
<dbReference type="Proteomes" id="UP000010467">
    <property type="component" value="Chromosome"/>
</dbReference>
<accession>K9ZX45</accession>
<name>K9ZX45_DEIPD</name>